<proteinExistence type="predicted"/>
<dbReference type="CDD" id="cd02000">
    <property type="entry name" value="TPP_E1_PDC_ADC_BCADC"/>
    <property type="match status" value="1"/>
</dbReference>
<dbReference type="GO" id="GO:0004739">
    <property type="term" value="F:pyruvate dehydrogenase (acetyl-transferring) activity"/>
    <property type="evidence" value="ECO:0007669"/>
    <property type="project" value="TreeGrafter"/>
</dbReference>
<sequence>MTDTLTNPGVTGTSGDGAPPHDDRLAMHRMMLEIRYFEEAWTRLFHRGATGPGHSSIGMEAIAAAFGTLMRPGDSTYATYRGHAHTLARGVPADATMAELLGRATGINGGKGGSMHLTSVEHGMMGSYAIVGAHLPIAAGTALAAKYRGTDDVTVCFFGDGATNIGAFHEALNLAATWSLPVVYVCENNHYMEYTAISEVTAVPRPAADRAAAYGLDAIVVDGNDADVMYAAADAAIARARSGAGPSLIEAITYRHLGHASSDPGKYRPADEVEEWKGRDPIPAYRERLRDAGVGADELDAMEQQAREMADKAATFAVESPLPSVDGVDKNVWADGGSAWRR</sequence>
<name>A0A6L7GMJ8_9ACTN</name>
<evidence type="ECO:0000256" key="3">
    <source>
        <dbReference type="ARBA" id="ARBA00023052"/>
    </source>
</evidence>
<dbReference type="Proteomes" id="UP000475545">
    <property type="component" value="Unassembled WGS sequence"/>
</dbReference>
<evidence type="ECO:0000256" key="2">
    <source>
        <dbReference type="ARBA" id="ARBA00023002"/>
    </source>
</evidence>
<feature type="domain" description="Dehydrogenase E1 component" evidence="5">
    <location>
        <begin position="29"/>
        <end position="324"/>
    </location>
</feature>
<dbReference type="Pfam" id="PF00676">
    <property type="entry name" value="E1_dh"/>
    <property type="match status" value="1"/>
</dbReference>
<dbReference type="InterPro" id="IPR050642">
    <property type="entry name" value="PDH_E1_Alpha_Subunit"/>
</dbReference>
<dbReference type="Gene3D" id="3.40.50.970">
    <property type="match status" value="1"/>
</dbReference>
<dbReference type="AlphaFoldDB" id="A0A6L7GMJ8"/>
<dbReference type="InterPro" id="IPR029061">
    <property type="entry name" value="THDP-binding"/>
</dbReference>
<comment type="caution">
    <text evidence="6">The sequence shown here is derived from an EMBL/GenBank/DDBJ whole genome shotgun (WGS) entry which is preliminary data.</text>
</comment>
<gene>
    <name evidence="6" type="ORF">GIY30_01360</name>
</gene>
<evidence type="ECO:0000259" key="5">
    <source>
        <dbReference type="Pfam" id="PF00676"/>
    </source>
</evidence>
<reference evidence="6 7" key="1">
    <citation type="submission" date="2019-11" db="EMBL/GenBank/DDBJ databases">
        <title>Gordonia sp. nov., a novel actinobacterium isolated from mangrove soil in Hainan.</title>
        <authorList>
            <person name="Huang X."/>
            <person name="Xie Y."/>
            <person name="Chu X."/>
            <person name="Xiao K."/>
        </authorList>
    </citation>
    <scope>NUCLEOTIDE SEQUENCE [LARGE SCALE GENOMIC DNA]</scope>
    <source>
        <strain evidence="6 7">HNM0687</strain>
    </source>
</reference>
<evidence type="ECO:0000256" key="1">
    <source>
        <dbReference type="ARBA" id="ARBA00001964"/>
    </source>
</evidence>
<accession>A0A6L7GMJ8</accession>
<protein>
    <submittedName>
        <fullName evidence="6">Pyruvate dehydrogenase (Acetyl-transferring) E1 component subunit alpha</fullName>
    </submittedName>
</protein>
<feature type="compositionally biased region" description="Polar residues" evidence="4">
    <location>
        <begin position="1"/>
        <end position="13"/>
    </location>
</feature>
<keyword evidence="2" id="KW-0560">Oxidoreductase</keyword>
<dbReference type="SUPFAM" id="SSF52518">
    <property type="entry name" value="Thiamin diphosphate-binding fold (THDP-binding)"/>
    <property type="match status" value="1"/>
</dbReference>
<dbReference type="RefSeq" id="WP_160900190.1">
    <property type="nucleotide sequence ID" value="NZ_CP102850.1"/>
</dbReference>
<keyword evidence="3" id="KW-0786">Thiamine pyrophosphate</keyword>
<evidence type="ECO:0000256" key="4">
    <source>
        <dbReference type="SAM" id="MobiDB-lite"/>
    </source>
</evidence>
<keyword evidence="6" id="KW-0670">Pyruvate</keyword>
<dbReference type="InterPro" id="IPR001017">
    <property type="entry name" value="DH_E1"/>
</dbReference>
<dbReference type="GO" id="GO:0000287">
    <property type="term" value="F:magnesium ion binding"/>
    <property type="evidence" value="ECO:0007669"/>
    <property type="project" value="UniProtKB-ARBA"/>
</dbReference>
<evidence type="ECO:0000313" key="7">
    <source>
        <dbReference type="Proteomes" id="UP000475545"/>
    </source>
</evidence>
<organism evidence="6 7">
    <name type="scientific">Gordonia mangrovi</name>
    <dbReference type="NCBI Taxonomy" id="2665643"/>
    <lineage>
        <taxon>Bacteria</taxon>
        <taxon>Bacillati</taxon>
        <taxon>Actinomycetota</taxon>
        <taxon>Actinomycetes</taxon>
        <taxon>Mycobacteriales</taxon>
        <taxon>Gordoniaceae</taxon>
        <taxon>Gordonia</taxon>
    </lineage>
</organism>
<dbReference type="PANTHER" id="PTHR11516">
    <property type="entry name" value="PYRUVATE DEHYDROGENASE E1 COMPONENT, ALPHA SUBUNIT BACTERIAL AND ORGANELLAR"/>
    <property type="match status" value="1"/>
</dbReference>
<dbReference type="GO" id="GO:0006086">
    <property type="term" value="P:pyruvate decarboxylation to acetyl-CoA"/>
    <property type="evidence" value="ECO:0007669"/>
    <property type="project" value="TreeGrafter"/>
</dbReference>
<dbReference type="EMBL" id="WMBR01000001">
    <property type="protein sequence ID" value="MXP20015.1"/>
    <property type="molecule type" value="Genomic_DNA"/>
</dbReference>
<dbReference type="PANTHER" id="PTHR11516:SF60">
    <property type="entry name" value="PYRUVATE DEHYDROGENASE E1 COMPONENT SUBUNIT ALPHA"/>
    <property type="match status" value="1"/>
</dbReference>
<evidence type="ECO:0000313" key="6">
    <source>
        <dbReference type="EMBL" id="MXP20015.1"/>
    </source>
</evidence>
<comment type="cofactor">
    <cofactor evidence="1">
        <name>thiamine diphosphate</name>
        <dbReference type="ChEBI" id="CHEBI:58937"/>
    </cofactor>
</comment>
<keyword evidence="7" id="KW-1185">Reference proteome</keyword>
<feature type="region of interest" description="Disordered" evidence="4">
    <location>
        <begin position="1"/>
        <end position="23"/>
    </location>
</feature>